<protein>
    <submittedName>
        <fullName evidence="1">Uncharacterized protein</fullName>
    </submittedName>
</protein>
<proteinExistence type="predicted"/>
<dbReference type="AlphaFoldDB" id="R0JHT0"/>
<dbReference type="Proteomes" id="UP000296049">
    <property type="component" value="Unassembled WGS sequence"/>
</dbReference>
<name>R0JHT0_ANAPL</name>
<organism evidence="1 2">
    <name type="scientific">Anas platyrhynchos</name>
    <name type="common">Mallard</name>
    <name type="synonym">Anas boschas</name>
    <dbReference type="NCBI Taxonomy" id="8839"/>
    <lineage>
        <taxon>Eukaryota</taxon>
        <taxon>Metazoa</taxon>
        <taxon>Chordata</taxon>
        <taxon>Craniata</taxon>
        <taxon>Vertebrata</taxon>
        <taxon>Euteleostomi</taxon>
        <taxon>Archelosauria</taxon>
        <taxon>Archosauria</taxon>
        <taxon>Dinosauria</taxon>
        <taxon>Saurischia</taxon>
        <taxon>Theropoda</taxon>
        <taxon>Coelurosauria</taxon>
        <taxon>Aves</taxon>
        <taxon>Neognathae</taxon>
        <taxon>Galloanserae</taxon>
        <taxon>Anseriformes</taxon>
        <taxon>Anatidae</taxon>
        <taxon>Anatinae</taxon>
        <taxon>Anas</taxon>
    </lineage>
</organism>
<gene>
    <name evidence="1" type="ORF">Anapl_04321</name>
</gene>
<reference evidence="2" key="1">
    <citation type="journal article" date="2013" name="Nat. Genet.">
        <title>The duck genome and transcriptome provide insight into an avian influenza virus reservoir species.</title>
        <authorList>
            <person name="Huang Y."/>
            <person name="Li Y."/>
            <person name="Burt D.W."/>
            <person name="Chen H."/>
            <person name="Zhang Y."/>
            <person name="Qian W."/>
            <person name="Kim H."/>
            <person name="Gan S."/>
            <person name="Zhao Y."/>
            <person name="Li J."/>
            <person name="Yi K."/>
            <person name="Feng H."/>
            <person name="Zhu P."/>
            <person name="Li B."/>
            <person name="Liu Q."/>
            <person name="Fairley S."/>
            <person name="Magor K.E."/>
            <person name="Du Z."/>
            <person name="Hu X."/>
            <person name="Goodman L."/>
            <person name="Tafer H."/>
            <person name="Vignal A."/>
            <person name="Lee T."/>
            <person name="Kim K.W."/>
            <person name="Sheng Z."/>
            <person name="An Y."/>
            <person name="Searle S."/>
            <person name="Herrero J."/>
            <person name="Groenen M.A."/>
            <person name="Crooijmans R.P."/>
            <person name="Faraut T."/>
            <person name="Cai Q."/>
            <person name="Webster R.G."/>
            <person name="Aldridge J.R."/>
            <person name="Warren W.C."/>
            <person name="Bartschat S."/>
            <person name="Kehr S."/>
            <person name="Marz M."/>
            <person name="Stadler P.F."/>
            <person name="Smith J."/>
            <person name="Kraus R.H."/>
            <person name="Zhao Y."/>
            <person name="Ren L."/>
            <person name="Fei J."/>
            <person name="Morisson M."/>
            <person name="Kaiser P."/>
            <person name="Griffin D.K."/>
            <person name="Rao M."/>
            <person name="Pitel F."/>
            <person name="Wang J."/>
            <person name="Li N."/>
        </authorList>
    </citation>
    <scope>NUCLEOTIDE SEQUENCE [LARGE SCALE GENOMIC DNA]</scope>
</reference>
<keyword evidence="2" id="KW-1185">Reference proteome</keyword>
<evidence type="ECO:0000313" key="1">
    <source>
        <dbReference type="EMBL" id="EOA96546.1"/>
    </source>
</evidence>
<dbReference type="EMBL" id="KB743944">
    <property type="protein sequence ID" value="EOA96546.1"/>
    <property type="molecule type" value="Genomic_DNA"/>
</dbReference>
<sequence length="188" mass="20612">MVRNKVTLGQGAAAQPKGTQSKTVAFAGCELDARCFNGIHEAKVVSRKKRRNAASFQLQGMVQSVIKTVKTSPQLEAFSPSKANQQAWTQGIRLILLIDADFWMQGTNYKFAMKDVKSTSLGSLLRKQVPGKIVTETTLCPLLRGGLCSYSGLTIHATEPSLDKSEEPKYAVVFNDMQDQQLNTNNSD</sequence>
<accession>R0JHT0</accession>
<evidence type="ECO:0000313" key="2">
    <source>
        <dbReference type="Proteomes" id="UP000296049"/>
    </source>
</evidence>